<dbReference type="SMART" id="SM00382">
    <property type="entry name" value="AAA"/>
    <property type="match status" value="1"/>
</dbReference>
<gene>
    <name evidence="5" type="ORF">DHW29_04245</name>
</gene>
<dbReference type="AlphaFoldDB" id="A0A3D2SL81"/>
<dbReference type="CDD" id="cd19481">
    <property type="entry name" value="RecA-like_protease"/>
    <property type="match status" value="1"/>
</dbReference>
<evidence type="ECO:0000256" key="3">
    <source>
        <dbReference type="ARBA" id="ARBA00022840"/>
    </source>
</evidence>
<evidence type="ECO:0000259" key="4">
    <source>
        <dbReference type="SMART" id="SM00382"/>
    </source>
</evidence>
<dbReference type="InterPro" id="IPR050221">
    <property type="entry name" value="26S_Proteasome_ATPase"/>
</dbReference>
<dbReference type="InterPro" id="IPR003593">
    <property type="entry name" value="AAA+_ATPase"/>
</dbReference>
<dbReference type="PANTHER" id="PTHR23073">
    <property type="entry name" value="26S PROTEASOME REGULATORY SUBUNIT"/>
    <property type="match status" value="1"/>
</dbReference>
<organism evidence="5 6">
    <name type="scientific">Acinetobacter ursingii</name>
    <dbReference type="NCBI Taxonomy" id="108980"/>
    <lineage>
        <taxon>Bacteria</taxon>
        <taxon>Pseudomonadati</taxon>
        <taxon>Pseudomonadota</taxon>
        <taxon>Gammaproteobacteria</taxon>
        <taxon>Moraxellales</taxon>
        <taxon>Moraxellaceae</taxon>
        <taxon>Acinetobacter</taxon>
    </lineage>
</organism>
<comment type="similarity">
    <text evidence="1">Belongs to the AAA ATPase family.</text>
</comment>
<evidence type="ECO:0000313" key="6">
    <source>
        <dbReference type="Proteomes" id="UP000263596"/>
    </source>
</evidence>
<accession>A0A3D2SL81</accession>
<protein>
    <submittedName>
        <fullName evidence="5">AAA family ATPase</fullName>
    </submittedName>
</protein>
<sequence length="413" mass="47363">MMTKAIYLTIINKCKYFSQFIFIYISTSYIKNGDFTKMNKDLVTISRLALSGSEVDLRLFLAKHIRKIKKDDIETAIALENLLKTQSSSSPSVLRKKNLPEPEVNKSQDHNNLDEELASLIKVWNPSSTLENIYLSSDIKMALELIIKERSITNLNALTSRGLKPVTTAIFQGPPGVGKSLAAKWLAKQLNLPLYILDLTAVMSSYMGKTGNNLRKVLDFAKSNSCIIFLDEIDAIAKKRGDNSDVGELKRLVTILLQELENWPEQSLLLAATNHFELIDPALWRRFDMDLTFKLPTSKNIEIALKDYLADDFDYFLPWLDLIKLKMQGLSFSLMKREISYLRKLKLMDQSLFEKTIIKELIPDISNMTKQDRIRLALQLVNEYKFPKTRAAEFMEISRDTLRKYLNDTKEGV</sequence>
<dbReference type="Proteomes" id="UP000263596">
    <property type="component" value="Unassembled WGS sequence"/>
</dbReference>
<dbReference type="GO" id="GO:0016887">
    <property type="term" value="F:ATP hydrolysis activity"/>
    <property type="evidence" value="ECO:0007669"/>
    <property type="project" value="InterPro"/>
</dbReference>
<evidence type="ECO:0000256" key="1">
    <source>
        <dbReference type="ARBA" id="ARBA00006914"/>
    </source>
</evidence>
<proteinExistence type="inferred from homology"/>
<reference evidence="5 6" key="1">
    <citation type="journal article" date="2018" name="Nat. Biotechnol.">
        <title>A standardized bacterial taxonomy based on genome phylogeny substantially revises the tree of life.</title>
        <authorList>
            <person name="Parks D.H."/>
            <person name="Chuvochina M."/>
            <person name="Waite D.W."/>
            <person name="Rinke C."/>
            <person name="Skarshewski A."/>
            <person name="Chaumeil P.A."/>
            <person name="Hugenholtz P."/>
        </authorList>
    </citation>
    <scope>NUCLEOTIDE SEQUENCE [LARGE SCALE GENOMIC DNA]</scope>
    <source>
        <strain evidence="5">UBA9669</strain>
    </source>
</reference>
<feature type="domain" description="AAA+ ATPase" evidence="4">
    <location>
        <begin position="165"/>
        <end position="297"/>
    </location>
</feature>
<evidence type="ECO:0000256" key="2">
    <source>
        <dbReference type="ARBA" id="ARBA00022741"/>
    </source>
</evidence>
<keyword evidence="2" id="KW-0547">Nucleotide-binding</keyword>
<dbReference type="EMBL" id="DPVE01000085">
    <property type="protein sequence ID" value="HCK29464.1"/>
    <property type="molecule type" value="Genomic_DNA"/>
</dbReference>
<dbReference type="InterPro" id="IPR027417">
    <property type="entry name" value="P-loop_NTPase"/>
</dbReference>
<dbReference type="GO" id="GO:0005524">
    <property type="term" value="F:ATP binding"/>
    <property type="evidence" value="ECO:0007669"/>
    <property type="project" value="UniProtKB-KW"/>
</dbReference>
<dbReference type="Pfam" id="PF00004">
    <property type="entry name" value="AAA"/>
    <property type="match status" value="1"/>
</dbReference>
<dbReference type="Gene3D" id="3.40.50.300">
    <property type="entry name" value="P-loop containing nucleotide triphosphate hydrolases"/>
    <property type="match status" value="1"/>
</dbReference>
<dbReference type="SUPFAM" id="SSF52540">
    <property type="entry name" value="P-loop containing nucleoside triphosphate hydrolases"/>
    <property type="match status" value="1"/>
</dbReference>
<comment type="caution">
    <text evidence="5">The sequence shown here is derived from an EMBL/GenBank/DDBJ whole genome shotgun (WGS) entry which is preliminary data.</text>
</comment>
<name>A0A3D2SL81_9GAMM</name>
<evidence type="ECO:0000313" key="5">
    <source>
        <dbReference type="EMBL" id="HCK29464.1"/>
    </source>
</evidence>
<dbReference type="InterPro" id="IPR003959">
    <property type="entry name" value="ATPase_AAA_core"/>
</dbReference>
<keyword evidence="3" id="KW-0067">ATP-binding</keyword>